<proteinExistence type="predicted"/>
<gene>
    <name evidence="3" type="ORF">BIW11_12735</name>
</gene>
<evidence type="ECO:0000256" key="1">
    <source>
        <dbReference type="SAM" id="MobiDB-lite"/>
    </source>
</evidence>
<feature type="transmembrane region" description="Helical" evidence="2">
    <location>
        <begin position="53"/>
        <end position="77"/>
    </location>
</feature>
<evidence type="ECO:0000313" key="4">
    <source>
        <dbReference type="Proteomes" id="UP000192247"/>
    </source>
</evidence>
<protein>
    <submittedName>
        <fullName evidence="3">Uncharacterized protein</fullName>
    </submittedName>
</protein>
<evidence type="ECO:0000313" key="3">
    <source>
        <dbReference type="EMBL" id="OQR68706.1"/>
    </source>
</evidence>
<dbReference type="OrthoDB" id="10469116at2759"/>
<name>A0A1V9X5L6_9ACAR</name>
<feature type="region of interest" description="Disordered" evidence="1">
    <location>
        <begin position="199"/>
        <end position="226"/>
    </location>
</feature>
<feature type="compositionally biased region" description="Basic and acidic residues" evidence="1">
    <location>
        <begin position="204"/>
        <end position="226"/>
    </location>
</feature>
<reference evidence="3 4" key="1">
    <citation type="journal article" date="2017" name="Gigascience">
        <title>Draft genome of the honey bee ectoparasitic mite, Tropilaelaps mercedesae, is shaped by the parasitic life history.</title>
        <authorList>
            <person name="Dong X."/>
            <person name="Armstrong S.D."/>
            <person name="Xia D."/>
            <person name="Makepeace B.L."/>
            <person name="Darby A.C."/>
            <person name="Kadowaki T."/>
        </authorList>
    </citation>
    <scope>NUCLEOTIDE SEQUENCE [LARGE SCALE GENOMIC DNA]</scope>
    <source>
        <strain evidence="3">Wuxi-XJTLU</strain>
    </source>
</reference>
<keyword evidence="4" id="KW-1185">Reference proteome</keyword>
<accession>A0A1V9X5L6</accession>
<organism evidence="3 4">
    <name type="scientific">Tropilaelaps mercedesae</name>
    <dbReference type="NCBI Taxonomy" id="418985"/>
    <lineage>
        <taxon>Eukaryota</taxon>
        <taxon>Metazoa</taxon>
        <taxon>Ecdysozoa</taxon>
        <taxon>Arthropoda</taxon>
        <taxon>Chelicerata</taxon>
        <taxon>Arachnida</taxon>
        <taxon>Acari</taxon>
        <taxon>Parasitiformes</taxon>
        <taxon>Mesostigmata</taxon>
        <taxon>Gamasina</taxon>
        <taxon>Dermanyssoidea</taxon>
        <taxon>Laelapidae</taxon>
        <taxon>Tropilaelaps</taxon>
    </lineage>
</organism>
<feature type="transmembrane region" description="Helical" evidence="2">
    <location>
        <begin position="98"/>
        <end position="119"/>
    </location>
</feature>
<dbReference type="EMBL" id="MNPL01023485">
    <property type="protein sequence ID" value="OQR68706.1"/>
    <property type="molecule type" value="Genomic_DNA"/>
</dbReference>
<dbReference type="Proteomes" id="UP000192247">
    <property type="component" value="Unassembled WGS sequence"/>
</dbReference>
<keyword evidence="2" id="KW-0812">Transmembrane</keyword>
<comment type="caution">
    <text evidence="3">The sequence shown here is derived from an EMBL/GenBank/DDBJ whole genome shotgun (WGS) entry which is preliminary data.</text>
</comment>
<keyword evidence="2" id="KW-0472">Membrane</keyword>
<sequence>MSVAVATSETVAPAAATLSKVFCSGAVRNATAQVLAAAHAQIQEMHANSGSRAVGYVIVVLLLYALALGIALIKILDECTQTALLLRLSSVFLKRIEWNGWFGLALVSMLVLATCRIWVRLGWYVGCSTQLILLGLEGACDRSSGPSCAHIKTVSHHFVSHCSFTAAVAAARTALLVCLPDCQNGDDCNDEVQRPRHVGGLWETRTDKETQDEASRREKQRLLQRA</sequence>
<evidence type="ECO:0000256" key="2">
    <source>
        <dbReference type="SAM" id="Phobius"/>
    </source>
</evidence>
<dbReference type="AlphaFoldDB" id="A0A1V9X5L6"/>
<dbReference type="InParanoid" id="A0A1V9X5L6"/>
<keyword evidence="2" id="KW-1133">Transmembrane helix</keyword>